<dbReference type="KEGG" id="app:CAP2UW1_2437"/>
<dbReference type="STRING" id="522306.CAP2UW1_2437"/>
<proteinExistence type="predicted"/>
<gene>
    <name evidence="1" type="ordered locus">CAP2UW1_2437</name>
</gene>
<name>C7RR45_ACCRE</name>
<dbReference type="HOGENOM" id="CLU_2949532_0_0_4"/>
<protein>
    <submittedName>
        <fullName evidence="1">Uncharacterized protein</fullName>
    </submittedName>
</protein>
<sequence>MYIARVHISQDDAKAIVATTCASSREALLNEESHCGFAVRRAPGYPESPAGYCSAPSSR</sequence>
<dbReference type="AlphaFoldDB" id="C7RR45"/>
<evidence type="ECO:0000313" key="1">
    <source>
        <dbReference type="EMBL" id="ACV35726.1"/>
    </source>
</evidence>
<organism evidence="1">
    <name type="scientific">Accumulibacter regalis</name>
    <dbReference type="NCBI Taxonomy" id="522306"/>
    <lineage>
        <taxon>Bacteria</taxon>
        <taxon>Pseudomonadati</taxon>
        <taxon>Pseudomonadota</taxon>
        <taxon>Betaproteobacteria</taxon>
        <taxon>Candidatus Accumulibacter</taxon>
    </lineage>
</organism>
<dbReference type="EMBL" id="CP001715">
    <property type="protein sequence ID" value="ACV35726.1"/>
    <property type="molecule type" value="Genomic_DNA"/>
</dbReference>
<reference evidence="1" key="2">
    <citation type="submission" date="2009-09" db="EMBL/GenBank/DDBJ databases">
        <title>Complete sequence of chromosome of Candidatus Accumulibacter phosphatis clade IIA str. UW-1.</title>
        <authorList>
            <consortium name="US DOE Joint Genome Institute"/>
            <person name="Martin H.G."/>
            <person name="Ivanova N."/>
            <person name="Kunin V."/>
            <person name="Warnecke F."/>
            <person name="Barry K."/>
            <person name="He S."/>
            <person name="Salamov A."/>
            <person name="Szeto E."/>
            <person name="Dalin E."/>
            <person name="Pangilinan J.L."/>
            <person name="Lapidus A."/>
            <person name="Lowry S."/>
            <person name="Kyrpides N.C."/>
            <person name="McMahon K.D."/>
            <person name="Hugenholtz P."/>
        </authorList>
    </citation>
    <scope>NUCLEOTIDE SEQUENCE [LARGE SCALE GENOMIC DNA]</scope>
    <source>
        <strain evidence="1">UW-1</strain>
    </source>
</reference>
<accession>C7RR45</accession>
<reference evidence="1" key="1">
    <citation type="submission" date="2009-08" db="EMBL/GenBank/DDBJ databases">
        <authorList>
            <consortium name="US DOE Joint Genome Institute"/>
            <person name="Lucas S."/>
            <person name="Copeland A."/>
            <person name="Lapidus A."/>
            <person name="Glavina del Rio T."/>
            <person name="Dalin E."/>
            <person name="Tice H."/>
            <person name="Bruce D."/>
            <person name="Barry K."/>
            <person name="Pitluck S."/>
            <person name="Lowry S."/>
            <person name="Larimer F."/>
            <person name="Land M."/>
            <person name="Hauser L."/>
            <person name="Kyrpides N."/>
            <person name="Ivanova N."/>
            <person name="McMahon K.D."/>
            <person name="Hugenholtz P."/>
        </authorList>
    </citation>
    <scope>NUCLEOTIDE SEQUENCE</scope>
    <source>
        <strain evidence="1">UW-1</strain>
    </source>
</reference>